<feature type="transmembrane region" description="Helical" evidence="2">
    <location>
        <begin position="151"/>
        <end position="172"/>
    </location>
</feature>
<organism evidence="3 4">
    <name type="scientific">Nonlabens ulvanivorans</name>
    <name type="common">Persicivirga ulvanivorans</name>
    <dbReference type="NCBI Taxonomy" id="906888"/>
    <lineage>
        <taxon>Bacteria</taxon>
        <taxon>Pseudomonadati</taxon>
        <taxon>Bacteroidota</taxon>
        <taxon>Flavobacteriia</taxon>
        <taxon>Flavobacteriales</taxon>
        <taxon>Flavobacteriaceae</taxon>
        <taxon>Nonlabens</taxon>
    </lineage>
</organism>
<keyword evidence="2" id="KW-0812">Transmembrane</keyword>
<evidence type="ECO:0000256" key="2">
    <source>
        <dbReference type="SAM" id="Phobius"/>
    </source>
</evidence>
<reference evidence="3 4" key="1">
    <citation type="journal article" date="2014" name="Genome Announc.">
        <title>Draft Genome Sequences of Marine Flavobacterium Nonlabens Strains NR17, NR24, NR27, NR32, NR33, and Ara13.</title>
        <authorList>
            <person name="Nakanishi M."/>
            <person name="Meirelles P."/>
            <person name="Suzuki R."/>
            <person name="Takatani N."/>
            <person name="Mino S."/>
            <person name="Suda W."/>
            <person name="Oshima K."/>
            <person name="Hattori M."/>
            <person name="Ohkuma M."/>
            <person name="Hosokawa M."/>
            <person name="Miyashita K."/>
            <person name="Thompson F.L."/>
            <person name="Niwa A."/>
            <person name="Sawabe T."/>
            <person name="Sawabe T."/>
        </authorList>
    </citation>
    <scope>NUCLEOTIDE SEQUENCE [LARGE SCALE GENOMIC DNA]</scope>
    <source>
        <strain evidence="4">JCM19275</strain>
    </source>
</reference>
<accession>A0A090WC84</accession>
<dbReference type="EMBL" id="BBNT01000002">
    <property type="protein sequence ID" value="GAL74615.1"/>
    <property type="molecule type" value="Genomic_DNA"/>
</dbReference>
<comment type="caution">
    <text evidence="3">The sequence shown here is derived from an EMBL/GenBank/DDBJ whole genome shotgun (WGS) entry which is preliminary data.</text>
</comment>
<proteinExistence type="predicted"/>
<dbReference type="Proteomes" id="UP000029647">
    <property type="component" value="Unassembled WGS sequence"/>
</dbReference>
<keyword evidence="2" id="KW-0472">Membrane</keyword>
<dbReference type="AlphaFoldDB" id="A0A090WC84"/>
<protein>
    <submittedName>
        <fullName evidence="3">Uncharacterized protein</fullName>
    </submittedName>
</protein>
<evidence type="ECO:0000313" key="4">
    <source>
        <dbReference type="Proteomes" id="UP000029647"/>
    </source>
</evidence>
<gene>
    <name evidence="3" type="ORF">JCM19275_3470</name>
</gene>
<keyword evidence="2" id="KW-1133">Transmembrane helix</keyword>
<sequence>MTNTYALTDYDVYQEEDYDNFGGRRRRRRKKRRTKRLLKRRRSSKPKLSRPPMRSRPKVVRGRPMKLPPIRVKTVPVIRKKTVIPKKAVIRTIKPQVKAKTPISHLIKKSNPTVVKTPLSAIEKVEVKQLQTAQVEASKKAMKSDSKVSKVVKVIAIVGVVGATGFGIYKFIQNKKLKNGHISTSK</sequence>
<evidence type="ECO:0000313" key="3">
    <source>
        <dbReference type="EMBL" id="GAL74615.1"/>
    </source>
</evidence>
<name>A0A090WC84_NONUL</name>
<feature type="compositionally biased region" description="Basic residues" evidence="1">
    <location>
        <begin position="23"/>
        <end position="61"/>
    </location>
</feature>
<evidence type="ECO:0000256" key="1">
    <source>
        <dbReference type="SAM" id="MobiDB-lite"/>
    </source>
</evidence>
<feature type="region of interest" description="Disordered" evidence="1">
    <location>
        <begin position="21"/>
        <end position="61"/>
    </location>
</feature>